<dbReference type="Gene3D" id="3.30.470.20">
    <property type="entry name" value="ATP-grasp fold, B domain"/>
    <property type="match status" value="1"/>
</dbReference>
<dbReference type="NCBIfam" id="TIGR01418">
    <property type="entry name" value="PEP_synth"/>
    <property type="match status" value="1"/>
</dbReference>
<dbReference type="GO" id="GO:0005524">
    <property type="term" value="F:ATP binding"/>
    <property type="evidence" value="ECO:0007669"/>
    <property type="project" value="UniProtKB-KW"/>
</dbReference>
<keyword evidence="8 15" id="KW-0479">Metal-binding</keyword>
<evidence type="ECO:0000256" key="3">
    <source>
        <dbReference type="ARBA" id="ARBA00004742"/>
    </source>
</evidence>
<dbReference type="GO" id="GO:0006094">
    <property type="term" value="P:gluconeogenesis"/>
    <property type="evidence" value="ECO:0007669"/>
    <property type="project" value="UniProtKB-UniPathway"/>
</dbReference>
<feature type="domain" description="Pyruvate phosphate dikinase AMP/ATP-binding" evidence="18">
    <location>
        <begin position="21"/>
        <end position="330"/>
    </location>
</feature>
<dbReference type="Pfam" id="PF02896">
    <property type="entry name" value="PEP-utilizers_C"/>
    <property type="match status" value="1"/>
</dbReference>
<dbReference type="SUPFAM" id="SSF52009">
    <property type="entry name" value="Phosphohistidine domain"/>
    <property type="match status" value="1"/>
</dbReference>
<keyword evidence="11 15" id="KW-0067">ATP-binding</keyword>
<keyword evidence="9 15" id="KW-0547">Nucleotide-binding</keyword>
<evidence type="ECO:0000256" key="5">
    <source>
        <dbReference type="ARBA" id="ARBA00011996"/>
    </source>
</evidence>
<evidence type="ECO:0000256" key="16">
    <source>
        <dbReference type="SAM" id="MobiDB-lite"/>
    </source>
</evidence>
<dbReference type="SUPFAM" id="SSF56059">
    <property type="entry name" value="Glutathione synthetase ATP-binding domain-like"/>
    <property type="match status" value="1"/>
</dbReference>
<evidence type="ECO:0000256" key="11">
    <source>
        <dbReference type="ARBA" id="ARBA00022840"/>
    </source>
</evidence>
<dbReference type="PANTHER" id="PTHR43030">
    <property type="entry name" value="PHOSPHOENOLPYRUVATE SYNTHASE"/>
    <property type="match status" value="1"/>
</dbReference>
<evidence type="ECO:0000256" key="12">
    <source>
        <dbReference type="ARBA" id="ARBA00022842"/>
    </source>
</evidence>
<dbReference type="InterPro" id="IPR008279">
    <property type="entry name" value="PEP-util_enz_mobile_dom"/>
</dbReference>
<keyword evidence="12 15" id="KW-0460">Magnesium</keyword>
<dbReference type="FunFam" id="3.30.1490.20:FF:000010">
    <property type="entry name" value="Phosphoenolpyruvate synthase"/>
    <property type="match status" value="1"/>
</dbReference>
<dbReference type="PROSITE" id="PS00742">
    <property type="entry name" value="PEP_ENZYMES_2"/>
    <property type="match status" value="1"/>
</dbReference>
<dbReference type="Gene3D" id="3.50.30.10">
    <property type="entry name" value="Phosphohistidine domain"/>
    <property type="match status" value="1"/>
</dbReference>
<evidence type="ECO:0000256" key="10">
    <source>
        <dbReference type="ARBA" id="ARBA00022777"/>
    </source>
</evidence>
<reference evidence="20 21" key="1">
    <citation type="journal article" date="2016" name="Nat. Commun.">
        <title>Thousands of microbial genomes shed light on interconnected biogeochemical processes in an aquifer system.</title>
        <authorList>
            <person name="Anantharaman K."/>
            <person name="Brown C.T."/>
            <person name="Hug L.A."/>
            <person name="Sharon I."/>
            <person name="Castelle C.J."/>
            <person name="Probst A.J."/>
            <person name="Thomas B.C."/>
            <person name="Singh A."/>
            <person name="Wilkins M.J."/>
            <person name="Karaoz U."/>
            <person name="Brodie E.L."/>
            <person name="Williams K.H."/>
            <person name="Hubbard S.S."/>
            <person name="Banfield J.F."/>
        </authorList>
    </citation>
    <scope>NUCLEOTIDE SEQUENCE [LARGE SCALE GENOMIC DNA]</scope>
</reference>
<organism evidence="20 21">
    <name type="scientific">Candidatus Berkelbacteria bacterium RIFOXYA2_FULL_43_10</name>
    <dbReference type="NCBI Taxonomy" id="1797472"/>
    <lineage>
        <taxon>Bacteria</taxon>
        <taxon>Candidatus Berkelbacteria</taxon>
    </lineage>
</organism>
<gene>
    <name evidence="20" type="ORF">A2215_04190</name>
</gene>
<accession>A0A1F5EA41</accession>
<dbReference type="SUPFAM" id="SSF51621">
    <property type="entry name" value="Phosphoenolpyruvate/pyruvate domain"/>
    <property type="match status" value="1"/>
</dbReference>
<comment type="catalytic activity">
    <reaction evidence="14 15">
        <text>pyruvate + ATP + H2O = phosphoenolpyruvate + AMP + phosphate + 2 H(+)</text>
        <dbReference type="Rhea" id="RHEA:11364"/>
        <dbReference type="ChEBI" id="CHEBI:15361"/>
        <dbReference type="ChEBI" id="CHEBI:15377"/>
        <dbReference type="ChEBI" id="CHEBI:15378"/>
        <dbReference type="ChEBI" id="CHEBI:30616"/>
        <dbReference type="ChEBI" id="CHEBI:43474"/>
        <dbReference type="ChEBI" id="CHEBI:58702"/>
        <dbReference type="ChEBI" id="CHEBI:456215"/>
        <dbReference type="EC" id="2.7.9.2"/>
    </reaction>
</comment>
<protein>
    <recommendedName>
        <fullName evidence="6 15">Phosphoenolpyruvate synthase</fullName>
        <shortName evidence="15">PEP synthase</shortName>
        <ecNumber evidence="5 15">2.7.9.2</ecNumber>
    </recommendedName>
    <alternativeName>
        <fullName evidence="13 15">Pyruvate, water dikinase</fullName>
    </alternativeName>
</protein>
<dbReference type="InterPro" id="IPR040442">
    <property type="entry name" value="Pyrv_kinase-like_dom_sf"/>
</dbReference>
<comment type="caution">
    <text evidence="20">The sequence shown here is derived from an EMBL/GenBank/DDBJ whole genome shotgun (WGS) entry which is preliminary data.</text>
</comment>
<dbReference type="PIRSF" id="PIRSF000854">
    <property type="entry name" value="PEP_synthase"/>
    <property type="match status" value="1"/>
</dbReference>
<dbReference type="Proteomes" id="UP000178583">
    <property type="component" value="Unassembled WGS sequence"/>
</dbReference>
<dbReference type="InterPro" id="IPR036637">
    <property type="entry name" value="Phosphohistidine_dom_sf"/>
</dbReference>
<evidence type="ECO:0000313" key="21">
    <source>
        <dbReference type="Proteomes" id="UP000178583"/>
    </source>
</evidence>
<dbReference type="InterPro" id="IPR000121">
    <property type="entry name" value="PEP_util_C"/>
</dbReference>
<evidence type="ECO:0000256" key="8">
    <source>
        <dbReference type="ARBA" id="ARBA00022723"/>
    </source>
</evidence>
<evidence type="ECO:0000259" key="19">
    <source>
        <dbReference type="Pfam" id="PF02896"/>
    </source>
</evidence>
<evidence type="ECO:0000256" key="13">
    <source>
        <dbReference type="ARBA" id="ARBA00033470"/>
    </source>
</evidence>
<feature type="compositionally biased region" description="Low complexity" evidence="16">
    <location>
        <begin position="320"/>
        <end position="340"/>
    </location>
</feature>
<feature type="domain" description="PEP-utilising enzyme mobile" evidence="17">
    <location>
        <begin position="384"/>
        <end position="455"/>
    </location>
</feature>
<evidence type="ECO:0000256" key="4">
    <source>
        <dbReference type="ARBA" id="ARBA00007837"/>
    </source>
</evidence>
<dbReference type="Pfam" id="PF00391">
    <property type="entry name" value="PEP-utilizers"/>
    <property type="match status" value="1"/>
</dbReference>
<dbReference type="Gene3D" id="3.30.1490.20">
    <property type="entry name" value="ATP-grasp fold, A domain"/>
    <property type="match status" value="1"/>
</dbReference>
<dbReference type="EC" id="2.7.9.2" evidence="5 15"/>
<feature type="region of interest" description="Disordered" evidence="16">
    <location>
        <begin position="320"/>
        <end position="344"/>
    </location>
</feature>
<dbReference type="Pfam" id="PF01326">
    <property type="entry name" value="PPDK_N"/>
    <property type="match status" value="1"/>
</dbReference>
<dbReference type="Gene3D" id="3.20.20.60">
    <property type="entry name" value="Phosphoenolpyruvate-binding domains"/>
    <property type="match status" value="1"/>
</dbReference>
<dbReference type="InterPro" id="IPR002192">
    <property type="entry name" value="PPDK_AMP/ATP-bd"/>
</dbReference>
<evidence type="ECO:0000256" key="2">
    <source>
        <dbReference type="ARBA" id="ARBA00002988"/>
    </source>
</evidence>
<evidence type="ECO:0000256" key="15">
    <source>
        <dbReference type="PIRNR" id="PIRNR000854"/>
    </source>
</evidence>
<evidence type="ECO:0000256" key="14">
    <source>
        <dbReference type="ARBA" id="ARBA00047700"/>
    </source>
</evidence>
<proteinExistence type="inferred from homology"/>
<keyword evidence="10 15" id="KW-0418">Kinase</keyword>
<evidence type="ECO:0000313" key="20">
    <source>
        <dbReference type="EMBL" id="OGD64221.1"/>
    </source>
</evidence>
<name>A0A1F5EA41_9BACT</name>
<dbReference type="GO" id="GO:0008986">
    <property type="term" value="F:pyruvate, water dikinase activity"/>
    <property type="evidence" value="ECO:0007669"/>
    <property type="project" value="UniProtKB-EC"/>
</dbReference>
<dbReference type="UniPathway" id="UPA00138"/>
<keyword evidence="7 15" id="KW-0808">Transferase</keyword>
<dbReference type="NCBIfam" id="NF005057">
    <property type="entry name" value="PRK06464.1"/>
    <property type="match status" value="1"/>
</dbReference>
<evidence type="ECO:0000256" key="9">
    <source>
        <dbReference type="ARBA" id="ARBA00022741"/>
    </source>
</evidence>
<sequence>MARGRGKFVLWFKDVGKDDIPSVGGKGANLGELKSAGIPVPNGFIVTADAYYYFLEKTGLKAGIAKTLKGLDPEDSKKLNFAAKEIKKHIVAAKFPDDLARDIAEAYHHMGNFPVAVRSSATAEDLPDASFAGQQATFLNIEGKEKVIKAVQDCYASLFEARAIYYRIINKFDHMKVGIAVPVQAMIESEISGILFTVDPVTGDQNKLVIEAGYGLGEAIVSGSVTPDRYLINKDPLSIEDKELNSQPWKIVQDAKGGDKHVNVPKEKRKLQKLDDEKILELAKMGIEIEKHYGKPQDTEWAYEGGKLYFVQSRPITTLNKKQNTSNNNQTNPNDQNPNKLKSYDLKPNEASEAEVLLKGAAASLGMAFGPVKIIHKPSEIDKIEKGDVLVTEMTTPDFVPAMRRATAIVTDTGGRTCHAAIVSRELGIPCVVGTGTATHALKNSQMITVDGAKGLVYKGKIATKATPEEIVGSKPTASGSALLEEVPITGTKVYVNLAEPHLAEEIAKQSVDGVGLLRAEFMIAEIGEHPRAMVEGGRGKAYVEKLAEGMRTIASAFAPRPVVYRATDFKTNEYAGLKGGEKYEPKENNPMIGYRGASRYIREPELFALEIEAMKKVRDEYDLKNLWLMIPFVRTVDEMTKVKKIVEENGLVRSPDFKLWMMCEVPSNVILLEKFIDVGIDGISIGSNDLTQLTLGADRDNQTLAEIFDERDEAIQLSLEYVIKTCRKCHITCSICGQAPSVFPEITELMVKAGTTSVSVTPDMILSTRKLIASVEKRLLLSRVVDR</sequence>
<evidence type="ECO:0000259" key="18">
    <source>
        <dbReference type="Pfam" id="PF01326"/>
    </source>
</evidence>
<comment type="similarity">
    <text evidence="4 15">Belongs to the PEP-utilizing enzyme family.</text>
</comment>
<evidence type="ECO:0000256" key="1">
    <source>
        <dbReference type="ARBA" id="ARBA00001946"/>
    </source>
</evidence>
<evidence type="ECO:0000256" key="7">
    <source>
        <dbReference type="ARBA" id="ARBA00022679"/>
    </source>
</evidence>
<dbReference type="InterPro" id="IPR015813">
    <property type="entry name" value="Pyrv/PenolPyrv_kinase-like_dom"/>
</dbReference>
<keyword evidence="20" id="KW-0670">Pyruvate</keyword>
<dbReference type="PANTHER" id="PTHR43030:SF1">
    <property type="entry name" value="PHOSPHOENOLPYRUVATE SYNTHASE"/>
    <property type="match status" value="1"/>
</dbReference>
<dbReference type="STRING" id="1797472.A2215_04190"/>
<evidence type="ECO:0000256" key="6">
    <source>
        <dbReference type="ARBA" id="ARBA00021623"/>
    </source>
</evidence>
<comment type="function">
    <text evidence="2 15">Catalyzes the phosphorylation of pyruvate to phosphoenolpyruvate.</text>
</comment>
<dbReference type="InterPro" id="IPR018274">
    <property type="entry name" value="PEP_util_AS"/>
</dbReference>
<dbReference type="GO" id="GO:0046872">
    <property type="term" value="F:metal ion binding"/>
    <property type="evidence" value="ECO:0007669"/>
    <property type="project" value="UniProtKB-KW"/>
</dbReference>
<dbReference type="InterPro" id="IPR006319">
    <property type="entry name" value="PEP_synth"/>
</dbReference>
<comment type="pathway">
    <text evidence="3 15">Carbohydrate biosynthesis; gluconeogenesis.</text>
</comment>
<feature type="domain" description="PEP-utilising enzyme C-terminal" evidence="19">
    <location>
        <begin position="488"/>
        <end position="777"/>
    </location>
</feature>
<dbReference type="InterPro" id="IPR013815">
    <property type="entry name" value="ATP_grasp_subdomain_1"/>
</dbReference>
<comment type="cofactor">
    <cofactor evidence="1 15">
        <name>Mg(2+)</name>
        <dbReference type="ChEBI" id="CHEBI:18420"/>
    </cofactor>
</comment>
<dbReference type="PROSITE" id="PS00370">
    <property type="entry name" value="PEP_ENZYMES_PHOS_SITE"/>
    <property type="match status" value="1"/>
</dbReference>
<evidence type="ECO:0000259" key="17">
    <source>
        <dbReference type="Pfam" id="PF00391"/>
    </source>
</evidence>
<dbReference type="AlphaFoldDB" id="A0A1F5EA41"/>
<dbReference type="InterPro" id="IPR023151">
    <property type="entry name" value="PEP_util_CS"/>
</dbReference>
<dbReference type="EMBL" id="MEZY01000021">
    <property type="protein sequence ID" value="OGD64221.1"/>
    <property type="molecule type" value="Genomic_DNA"/>
</dbReference>